<dbReference type="GO" id="GO:0042461">
    <property type="term" value="P:photoreceptor cell development"/>
    <property type="evidence" value="ECO:0007669"/>
    <property type="project" value="TreeGrafter"/>
</dbReference>
<dbReference type="OrthoDB" id="9895813at2759"/>
<dbReference type="SMART" id="SM00537">
    <property type="entry name" value="DCX"/>
    <property type="match status" value="1"/>
</dbReference>
<sequence length="481" mass="54555">MSSQKHNFESFNAIGGKGSHKSSPPFKHHTPHLPRIPQHGSMVHPDYTDECCLCSEYRHARALEAEETQLSDFHQTHPLYHKYHPHQYVLRAPGRPEEGQECHIHHHRHNKRVVLVKSSDPSIKKTIILHRRSLRSISLFLEEISELMHFNIRKLYTPDGQKIDSIQSLLQCPGVLVCVGRESSHPSVKENFSTDKLPKLGVKSRFTDAADGHERLGAEKSVIPPIAESENKANKRSHEKPVPDSADSPDLVGSYPPTDNNMKDDDIKKRVRINKDGSLSMEMKVRFRLHNDETLHWSTKVRKTSGGICEFKQGHSNAYYAQVSDRSFSESETFSAEEACVTRPYRRHAEEPHCPLCSSHFQDYDIWENVPDTHGARRCVHSSSSSASSHTLVSRKTIVETQSVSRSSEELTEQVIEKETCIKKIIQAAETVEYCTVCDEEEGGSQRASRASQKSNLEMSLLKDKQLKSKLHMRDHPAASL</sequence>
<keyword evidence="4" id="KW-0677">Repeat</keyword>
<dbReference type="Gene3D" id="3.10.20.230">
    <property type="entry name" value="Doublecortin domain"/>
    <property type="match status" value="1"/>
</dbReference>
<dbReference type="PROSITE" id="PS50309">
    <property type="entry name" value="DC"/>
    <property type="match status" value="1"/>
</dbReference>
<dbReference type="SUPFAM" id="SSF89837">
    <property type="entry name" value="Doublecortin (DC)"/>
    <property type="match status" value="1"/>
</dbReference>
<keyword evidence="5" id="KW-0966">Cell projection</keyword>
<gene>
    <name evidence="8" type="ORF">OJAV_G00231740</name>
</gene>
<feature type="region of interest" description="Disordered" evidence="6">
    <location>
        <begin position="211"/>
        <end position="266"/>
    </location>
</feature>
<keyword evidence="9" id="KW-1185">Reference proteome</keyword>
<dbReference type="Proteomes" id="UP000283210">
    <property type="component" value="Chromosome 24"/>
</dbReference>
<evidence type="ECO:0000256" key="4">
    <source>
        <dbReference type="ARBA" id="ARBA00022737"/>
    </source>
</evidence>
<evidence type="ECO:0000256" key="5">
    <source>
        <dbReference type="ARBA" id="ARBA00023273"/>
    </source>
</evidence>
<dbReference type="Pfam" id="PF03607">
    <property type="entry name" value="DCX"/>
    <property type="match status" value="1"/>
</dbReference>
<dbReference type="GO" id="GO:0035082">
    <property type="term" value="P:axoneme assembly"/>
    <property type="evidence" value="ECO:0007669"/>
    <property type="project" value="TreeGrafter"/>
</dbReference>
<evidence type="ECO:0000256" key="2">
    <source>
        <dbReference type="ARBA" id="ARBA00004496"/>
    </source>
</evidence>
<evidence type="ECO:0000256" key="6">
    <source>
        <dbReference type="SAM" id="MobiDB-lite"/>
    </source>
</evidence>
<reference evidence="8 9" key="1">
    <citation type="submission" date="2018-11" db="EMBL/GenBank/DDBJ databases">
        <authorList>
            <person name="Lopez-Roques C."/>
            <person name="Donnadieu C."/>
            <person name="Bouchez O."/>
            <person name="Klopp C."/>
            <person name="Cabau C."/>
            <person name="Zahm M."/>
        </authorList>
    </citation>
    <scope>NUCLEOTIDE SEQUENCE [LARGE SCALE GENOMIC DNA]</scope>
    <source>
        <strain evidence="8">RS831</strain>
        <tissue evidence="8">Whole body</tissue>
    </source>
</reference>
<dbReference type="AlphaFoldDB" id="A0A437BZW1"/>
<dbReference type="EMBL" id="CM012460">
    <property type="protein sequence ID" value="RVE56007.1"/>
    <property type="molecule type" value="Genomic_DNA"/>
</dbReference>
<accession>A0A437BZW1</accession>
<evidence type="ECO:0000313" key="8">
    <source>
        <dbReference type="EMBL" id="RVE56007.1"/>
    </source>
</evidence>
<dbReference type="GO" id="GO:0005930">
    <property type="term" value="C:axoneme"/>
    <property type="evidence" value="ECO:0007669"/>
    <property type="project" value="TreeGrafter"/>
</dbReference>
<dbReference type="GO" id="GO:0035556">
    <property type="term" value="P:intracellular signal transduction"/>
    <property type="evidence" value="ECO:0007669"/>
    <property type="project" value="InterPro"/>
</dbReference>
<evidence type="ECO:0000313" key="9">
    <source>
        <dbReference type="Proteomes" id="UP000283210"/>
    </source>
</evidence>
<evidence type="ECO:0000256" key="1">
    <source>
        <dbReference type="ARBA" id="ARBA00004316"/>
    </source>
</evidence>
<dbReference type="GO" id="GO:0060041">
    <property type="term" value="P:retina development in camera-type eye"/>
    <property type="evidence" value="ECO:0007669"/>
    <property type="project" value="TreeGrafter"/>
</dbReference>
<dbReference type="PANTHER" id="PTHR23005">
    <property type="entry name" value="RETINITIS PIGMENTOSA 1 PROTEIN"/>
    <property type="match status" value="1"/>
</dbReference>
<reference evidence="8 9" key="2">
    <citation type="submission" date="2019-01" db="EMBL/GenBank/DDBJ databases">
        <title>A chromosome length genome reference of the Java medaka (oryzias javanicus).</title>
        <authorList>
            <person name="Herpin A."/>
            <person name="Takehana Y."/>
            <person name="Naruse K."/>
            <person name="Ansai S."/>
            <person name="Kawaguchi M."/>
        </authorList>
    </citation>
    <scope>NUCLEOTIDE SEQUENCE [LARGE SCALE GENOMIC DNA]</scope>
    <source>
        <strain evidence="8">RS831</strain>
        <tissue evidence="8">Whole body</tissue>
    </source>
</reference>
<organism evidence="8 9">
    <name type="scientific">Oryzias javanicus</name>
    <name type="common">Javanese ricefish</name>
    <name type="synonym">Aplocheilus javanicus</name>
    <dbReference type="NCBI Taxonomy" id="123683"/>
    <lineage>
        <taxon>Eukaryota</taxon>
        <taxon>Metazoa</taxon>
        <taxon>Chordata</taxon>
        <taxon>Craniata</taxon>
        <taxon>Vertebrata</taxon>
        <taxon>Euteleostomi</taxon>
        <taxon>Actinopterygii</taxon>
        <taxon>Neopterygii</taxon>
        <taxon>Teleostei</taxon>
        <taxon>Neoteleostei</taxon>
        <taxon>Acanthomorphata</taxon>
        <taxon>Ovalentaria</taxon>
        <taxon>Atherinomorphae</taxon>
        <taxon>Beloniformes</taxon>
        <taxon>Adrianichthyidae</taxon>
        <taxon>Oryziinae</taxon>
        <taxon>Oryzias</taxon>
    </lineage>
</organism>
<protein>
    <recommendedName>
        <fullName evidence="7">Doublecortin domain-containing protein</fullName>
    </recommendedName>
</protein>
<name>A0A437BZW1_ORYJA</name>
<feature type="domain" description="Doublecortin" evidence="7">
    <location>
        <begin position="111"/>
        <end position="186"/>
    </location>
</feature>
<comment type="subcellular location">
    <subcellularLocation>
        <location evidence="1">Cell projection</location>
    </subcellularLocation>
    <subcellularLocation>
        <location evidence="2">Cytoplasm</location>
    </subcellularLocation>
</comment>
<proteinExistence type="predicted"/>
<dbReference type="PANTHER" id="PTHR23005:SF3">
    <property type="entry name" value="RETINITIS PIGMENTOSA 1-LIKE 1 PROTEIN"/>
    <property type="match status" value="1"/>
</dbReference>
<feature type="region of interest" description="Disordered" evidence="6">
    <location>
        <begin position="1"/>
        <end position="30"/>
    </location>
</feature>
<dbReference type="InterPro" id="IPR036572">
    <property type="entry name" value="Doublecortin_dom_sf"/>
</dbReference>
<keyword evidence="3" id="KW-0963">Cytoplasm</keyword>
<evidence type="ECO:0000259" key="7">
    <source>
        <dbReference type="PROSITE" id="PS50309"/>
    </source>
</evidence>
<evidence type="ECO:0000256" key="3">
    <source>
        <dbReference type="ARBA" id="ARBA00022490"/>
    </source>
</evidence>
<dbReference type="InterPro" id="IPR003533">
    <property type="entry name" value="Doublecortin_dom"/>
</dbReference>